<dbReference type="PANTHER" id="PTHR46090">
    <property type="entry name" value="ADP-RIBOSYLATION FACTOR-LIKE PROTEIN 13B"/>
    <property type="match status" value="1"/>
</dbReference>
<accession>L5MBF0</accession>
<keyword evidence="1 3" id="KW-0547">Nucleotide-binding</keyword>
<evidence type="ECO:0000256" key="2">
    <source>
        <dbReference type="ARBA" id="ARBA00023134"/>
    </source>
</evidence>
<dbReference type="PANTHER" id="PTHR46090:SF1">
    <property type="entry name" value="ADP-RIBOSYLATION FACTOR-LIKE PROTEIN 13A"/>
    <property type="match status" value="1"/>
</dbReference>
<evidence type="ECO:0000256" key="1">
    <source>
        <dbReference type="ARBA" id="ARBA00022741"/>
    </source>
</evidence>
<dbReference type="SUPFAM" id="SSF52540">
    <property type="entry name" value="P-loop containing nucleoside triphosphate hydrolases"/>
    <property type="match status" value="1"/>
</dbReference>
<dbReference type="Proteomes" id="UP000010556">
    <property type="component" value="Unassembled WGS sequence"/>
</dbReference>
<dbReference type="InterPro" id="IPR027417">
    <property type="entry name" value="P-loop_NTPase"/>
</dbReference>
<dbReference type="EMBL" id="KB102311">
    <property type="protein sequence ID" value="ELK35711.1"/>
    <property type="molecule type" value="Genomic_DNA"/>
</dbReference>
<reference evidence="5" key="1">
    <citation type="journal article" date="2013" name="Science">
        <title>Comparative analysis of bat genomes provides insight into the evolution of flight and immunity.</title>
        <authorList>
            <person name="Zhang G."/>
            <person name="Cowled C."/>
            <person name="Shi Z."/>
            <person name="Huang Z."/>
            <person name="Bishop-Lilly K.A."/>
            <person name="Fang X."/>
            <person name="Wynne J.W."/>
            <person name="Xiong Z."/>
            <person name="Baker M.L."/>
            <person name="Zhao W."/>
            <person name="Tachedjian M."/>
            <person name="Zhu Y."/>
            <person name="Zhou P."/>
            <person name="Jiang X."/>
            <person name="Ng J."/>
            <person name="Yang L."/>
            <person name="Wu L."/>
            <person name="Xiao J."/>
            <person name="Feng Y."/>
            <person name="Chen Y."/>
            <person name="Sun X."/>
            <person name="Zhang Y."/>
            <person name="Marsh G.A."/>
            <person name="Crameri G."/>
            <person name="Broder C.C."/>
            <person name="Frey K.G."/>
            <person name="Wang L.F."/>
            <person name="Wang J."/>
        </authorList>
    </citation>
    <scope>NUCLEOTIDE SEQUENCE [LARGE SCALE GENOMIC DNA]</scope>
</reference>
<proteinExistence type="predicted"/>
<protein>
    <submittedName>
        <fullName evidence="4">ADP-ribosylation factor-like protein 13A</fullName>
    </submittedName>
</protein>
<name>L5MBF0_MYODS</name>
<dbReference type="eggNOG" id="KOG0073">
    <property type="taxonomic scope" value="Eukaryota"/>
</dbReference>
<dbReference type="GO" id="GO:0031514">
    <property type="term" value="C:motile cilium"/>
    <property type="evidence" value="ECO:0007669"/>
    <property type="project" value="TreeGrafter"/>
</dbReference>
<evidence type="ECO:0000313" key="5">
    <source>
        <dbReference type="Proteomes" id="UP000010556"/>
    </source>
</evidence>
<evidence type="ECO:0000313" key="4">
    <source>
        <dbReference type="EMBL" id="ELK35711.1"/>
    </source>
</evidence>
<dbReference type="GO" id="GO:1905515">
    <property type="term" value="P:non-motile cilium assembly"/>
    <property type="evidence" value="ECO:0007669"/>
    <property type="project" value="TreeGrafter"/>
</dbReference>
<dbReference type="GO" id="GO:0005525">
    <property type="term" value="F:GTP binding"/>
    <property type="evidence" value="ECO:0007669"/>
    <property type="project" value="UniProtKB-KW"/>
</dbReference>
<dbReference type="AlphaFoldDB" id="L5MBF0"/>
<gene>
    <name evidence="4" type="ORF">MDA_GLEAN10000927</name>
</gene>
<organism evidence="4 5">
    <name type="scientific">Myotis davidii</name>
    <name type="common">David's myotis</name>
    <dbReference type="NCBI Taxonomy" id="225400"/>
    <lineage>
        <taxon>Eukaryota</taxon>
        <taxon>Metazoa</taxon>
        <taxon>Chordata</taxon>
        <taxon>Craniata</taxon>
        <taxon>Vertebrata</taxon>
        <taxon>Euteleostomi</taxon>
        <taxon>Mammalia</taxon>
        <taxon>Eutheria</taxon>
        <taxon>Laurasiatheria</taxon>
        <taxon>Chiroptera</taxon>
        <taxon>Yangochiroptera</taxon>
        <taxon>Vespertilionidae</taxon>
        <taxon>Myotis</taxon>
    </lineage>
</organism>
<dbReference type="GO" id="GO:0097500">
    <property type="term" value="P:receptor localization to non-motile cilium"/>
    <property type="evidence" value="ECO:0007669"/>
    <property type="project" value="TreeGrafter"/>
</dbReference>
<feature type="binding site" evidence="3">
    <location>
        <position position="37"/>
    </location>
    <ligand>
        <name>GTP</name>
        <dbReference type="ChEBI" id="CHEBI:37565"/>
    </ligand>
</feature>
<dbReference type="GO" id="GO:0003924">
    <property type="term" value="F:GTPase activity"/>
    <property type="evidence" value="ECO:0007669"/>
    <property type="project" value="InterPro"/>
</dbReference>
<dbReference type="Pfam" id="PF00025">
    <property type="entry name" value="Arf"/>
    <property type="match status" value="1"/>
</dbReference>
<evidence type="ECO:0000256" key="3">
    <source>
        <dbReference type="PIRSR" id="PIRSR606689-1"/>
    </source>
</evidence>
<keyword evidence="2 3" id="KW-0342">GTP-binding</keyword>
<dbReference type="GO" id="GO:0060170">
    <property type="term" value="C:ciliary membrane"/>
    <property type="evidence" value="ECO:0007669"/>
    <property type="project" value="TreeGrafter"/>
</dbReference>
<dbReference type="PROSITE" id="PS51417">
    <property type="entry name" value="ARF"/>
    <property type="match status" value="1"/>
</dbReference>
<dbReference type="GO" id="GO:0097730">
    <property type="term" value="C:non-motile cilium"/>
    <property type="evidence" value="ECO:0007669"/>
    <property type="project" value="TreeGrafter"/>
</dbReference>
<dbReference type="Gene3D" id="3.40.50.300">
    <property type="entry name" value="P-loop containing nucleotide triphosphate hydrolases"/>
    <property type="match status" value="1"/>
</dbReference>
<dbReference type="InterPro" id="IPR051995">
    <property type="entry name" value="Ciliary_GTPase"/>
</dbReference>
<keyword evidence="5" id="KW-1185">Reference proteome</keyword>
<sequence>MEAFCRLLPSKIDRCMNSKLTTVLLDEYEISIYDLNGDMKGREIWPNYYAQAHGIVFVLDSSDIGRMQEVKTTLSHLLSDARVAGKPILLLLTNVEMEEKEEPLEQHSMETRPLKPILKKEGLRLTPKKNVSVTFALDEPMEEEPRPKKRMPTWYVEEMMLKDAYEDNFETCG</sequence>
<dbReference type="InterPro" id="IPR006689">
    <property type="entry name" value="Small_GTPase_ARF/SAR"/>
</dbReference>